<reference evidence="10 11" key="1">
    <citation type="submission" date="2018-10" db="EMBL/GenBank/DDBJ databases">
        <title>Genomic Encyclopedia of Archaeal and Bacterial Type Strains, Phase II (KMG-II): from individual species to whole genera.</title>
        <authorList>
            <person name="Goeker M."/>
        </authorList>
    </citation>
    <scope>NUCLEOTIDE SEQUENCE [LARGE SCALE GENOMIC DNA]</scope>
    <source>
        <strain evidence="10 11">DSM 45657</strain>
    </source>
</reference>
<evidence type="ECO:0000313" key="10">
    <source>
        <dbReference type="EMBL" id="RLK54539.1"/>
    </source>
</evidence>
<keyword evidence="3 6" id="KW-0133">Cell shape</keyword>
<gene>
    <name evidence="10" type="ORF">CLV68_5572</name>
</gene>
<dbReference type="PROSITE" id="PS52029">
    <property type="entry name" value="LD_TPASE"/>
    <property type="match status" value="1"/>
</dbReference>
<keyword evidence="8" id="KW-0732">Signal</keyword>
<dbReference type="RefSeq" id="WP_121394023.1">
    <property type="nucleotide sequence ID" value="NZ_RCDD01000006.1"/>
</dbReference>
<keyword evidence="5 6" id="KW-0961">Cell wall biogenesis/degradation</keyword>
<evidence type="ECO:0000313" key="11">
    <source>
        <dbReference type="Proteomes" id="UP000282454"/>
    </source>
</evidence>
<proteinExistence type="predicted"/>
<feature type="domain" description="L,D-TPase catalytic" evidence="9">
    <location>
        <begin position="111"/>
        <end position="218"/>
    </location>
</feature>
<dbReference type="SUPFAM" id="SSF141523">
    <property type="entry name" value="L,D-transpeptidase catalytic domain-like"/>
    <property type="match status" value="1"/>
</dbReference>
<organism evidence="10 11">
    <name type="scientific">Actinokineospora cianjurensis</name>
    <dbReference type="NCBI Taxonomy" id="585224"/>
    <lineage>
        <taxon>Bacteria</taxon>
        <taxon>Bacillati</taxon>
        <taxon>Actinomycetota</taxon>
        <taxon>Actinomycetes</taxon>
        <taxon>Pseudonocardiales</taxon>
        <taxon>Pseudonocardiaceae</taxon>
        <taxon>Actinokineospora</taxon>
    </lineage>
</organism>
<dbReference type="Pfam" id="PF03734">
    <property type="entry name" value="YkuD"/>
    <property type="match status" value="1"/>
</dbReference>
<dbReference type="PANTHER" id="PTHR30582:SF33">
    <property type="entry name" value="EXPORTED PROTEIN"/>
    <property type="match status" value="1"/>
</dbReference>
<comment type="pathway">
    <text evidence="1 6">Cell wall biogenesis; peptidoglycan biosynthesis.</text>
</comment>
<dbReference type="PANTHER" id="PTHR30582">
    <property type="entry name" value="L,D-TRANSPEPTIDASE"/>
    <property type="match status" value="1"/>
</dbReference>
<dbReference type="InterPro" id="IPR038063">
    <property type="entry name" value="Transpep_catalytic_dom"/>
</dbReference>
<evidence type="ECO:0000256" key="8">
    <source>
        <dbReference type="SAM" id="SignalP"/>
    </source>
</evidence>
<dbReference type="Proteomes" id="UP000282454">
    <property type="component" value="Unassembled WGS sequence"/>
</dbReference>
<evidence type="ECO:0000256" key="5">
    <source>
        <dbReference type="ARBA" id="ARBA00023316"/>
    </source>
</evidence>
<feature type="active site" description="Proton donor/acceptor" evidence="6">
    <location>
        <position position="183"/>
    </location>
</feature>
<dbReference type="EMBL" id="RCDD01000006">
    <property type="protein sequence ID" value="RLK54539.1"/>
    <property type="molecule type" value="Genomic_DNA"/>
</dbReference>
<feature type="active site" description="Nucleophile" evidence="6">
    <location>
        <position position="194"/>
    </location>
</feature>
<dbReference type="PROSITE" id="PS51257">
    <property type="entry name" value="PROKAR_LIPOPROTEIN"/>
    <property type="match status" value="1"/>
</dbReference>
<dbReference type="OrthoDB" id="8887048at2"/>
<dbReference type="GO" id="GO:0016740">
    <property type="term" value="F:transferase activity"/>
    <property type="evidence" value="ECO:0007669"/>
    <property type="project" value="UniProtKB-KW"/>
</dbReference>
<dbReference type="GO" id="GO:0008360">
    <property type="term" value="P:regulation of cell shape"/>
    <property type="evidence" value="ECO:0007669"/>
    <property type="project" value="UniProtKB-UniRule"/>
</dbReference>
<dbReference type="CDD" id="cd16913">
    <property type="entry name" value="YkuD_like"/>
    <property type="match status" value="1"/>
</dbReference>
<feature type="region of interest" description="Disordered" evidence="7">
    <location>
        <begin position="36"/>
        <end position="102"/>
    </location>
</feature>
<dbReference type="AlphaFoldDB" id="A0A421AXM5"/>
<dbReference type="InterPro" id="IPR050979">
    <property type="entry name" value="LD-transpeptidase"/>
</dbReference>
<accession>A0A421AXM5</accession>
<feature type="signal peptide" evidence="8">
    <location>
        <begin position="1"/>
        <end position="21"/>
    </location>
</feature>
<dbReference type="GO" id="GO:0005576">
    <property type="term" value="C:extracellular region"/>
    <property type="evidence" value="ECO:0007669"/>
    <property type="project" value="TreeGrafter"/>
</dbReference>
<dbReference type="UniPathway" id="UPA00219"/>
<comment type="caution">
    <text evidence="10">The sequence shown here is derived from an EMBL/GenBank/DDBJ whole genome shotgun (WGS) entry which is preliminary data.</text>
</comment>
<sequence length="219" mass="22259">MKVNRLIAGAVVAAAALLATACGTGDAAPAAQQVQAATTTTTTTTVAPTTTTTTTTAAPTTTTTTVAPPVTTTTTKKKPPVTTTTTKKPKPSTTAKPAPAPVEGVPCAATASACIDLSANQSWLLKDGKVVLGPVPITHGRAGYRTPVGTFKVGWKDIDHKSREFNDAPMPFSVFFNGGIAFHQGSLKVQSHGCIHLSASAAKAYFNGLSVGDTVQVVA</sequence>
<evidence type="ECO:0000256" key="3">
    <source>
        <dbReference type="ARBA" id="ARBA00022960"/>
    </source>
</evidence>
<dbReference type="InterPro" id="IPR005490">
    <property type="entry name" value="LD_TPept_cat_dom"/>
</dbReference>
<feature type="chain" id="PRO_5038643691" evidence="8">
    <location>
        <begin position="22"/>
        <end position="219"/>
    </location>
</feature>
<dbReference type="GO" id="GO:0071972">
    <property type="term" value="F:peptidoglycan L,D-transpeptidase activity"/>
    <property type="evidence" value="ECO:0007669"/>
    <property type="project" value="TreeGrafter"/>
</dbReference>
<evidence type="ECO:0000256" key="1">
    <source>
        <dbReference type="ARBA" id="ARBA00004752"/>
    </source>
</evidence>
<dbReference type="GO" id="GO:0018104">
    <property type="term" value="P:peptidoglycan-protein cross-linking"/>
    <property type="evidence" value="ECO:0007669"/>
    <property type="project" value="TreeGrafter"/>
</dbReference>
<keyword evidence="2" id="KW-0808">Transferase</keyword>
<evidence type="ECO:0000256" key="6">
    <source>
        <dbReference type="PROSITE-ProRule" id="PRU01373"/>
    </source>
</evidence>
<dbReference type="Gene3D" id="2.40.440.10">
    <property type="entry name" value="L,D-transpeptidase catalytic domain-like"/>
    <property type="match status" value="1"/>
</dbReference>
<dbReference type="GO" id="GO:0071555">
    <property type="term" value="P:cell wall organization"/>
    <property type="evidence" value="ECO:0007669"/>
    <property type="project" value="UniProtKB-UniRule"/>
</dbReference>
<protein>
    <submittedName>
        <fullName evidence="10">Lipoprotein-anchoring transpeptidase ErfK/SrfK</fullName>
    </submittedName>
</protein>
<evidence type="ECO:0000256" key="2">
    <source>
        <dbReference type="ARBA" id="ARBA00022679"/>
    </source>
</evidence>
<name>A0A421AXM5_9PSEU</name>
<evidence type="ECO:0000256" key="7">
    <source>
        <dbReference type="SAM" id="MobiDB-lite"/>
    </source>
</evidence>
<keyword evidence="11" id="KW-1185">Reference proteome</keyword>
<keyword evidence="10" id="KW-0449">Lipoprotein</keyword>
<evidence type="ECO:0000256" key="4">
    <source>
        <dbReference type="ARBA" id="ARBA00022984"/>
    </source>
</evidence>
<feature type="compositionally biased region" description="Low complexity" evidence="7">
    <location>
        <begin position="36"/>
        <end position="97"/>
    </location>
</feature>
<evidence type="ECO:0000259" key="9">
    <source>
        <dbReference type="PROSITE" id="PS52029"/>
    </source>
</evidence>
<keyword evidence="4 6" id="KW-0573">Peptidoglycan synthesis</keyword>